<dbReference type="Pfam" id="PF22768">
    <property type="entry name" value="SPP1_Dit"/>
    <property type="match status" value="1"/>
</dbReference>
<reference evidence="3 4" key="1">
    <citation type="journal article" date="2013" name="Genome Announc.">
        <title>Genome Sequence of Staphylococcus massiliensis Strain S46, Isolated from the Surface of Healthy Human Skin.</title>
        <authorList>
            <person name="Srivastav R."/>
            <person name="Singh A."/>
            <person name="Jangir P.K."/>
            <person name="Kumari C."/>
            <person name="Muduli S."/>
            <person name="Sharma R."/>
        </authorList>
    </citation>
    <scope>NUCLEOTIDE SEQUENCE [LARGE SCALE GENOMIC DNA]</scope>
    <source>
        <strain evidence="3 4">S46</strain>
    </source>
</reference>
<dbReference type="eggNOG" id="COG4722">
    <property type="taxonomic scope" value="Bacteria"/>
</dbReference>
<dbReference type="PATRIC" id="fig|1229783.3.peg.342"/>
<feature type="domain" description="Siphovirus-type tail component RIFT-related" evidence="1">
    <location>
        <begin position="19"/>
        <end position="121"/>
    </location>
</feature>
<gene>
    <name evidence="3" type="ORF">C273_01685</name>
</gene>
<feature type="domain" description="Siphovirus-type tail component C-terminal" evidence="2">
    <location>
        <begin position="422"/>
        <end position="485"/>
    </location>
</feature>
<dbReference type="Proteomes" id="UP000009885">
    <property type="component" value="Unassembled WGS sequence"/>
</dbReference>
<organism evidence="3 4">
    <name type="scientific">Staphylococcus massiliensis S46</name>
    <dbReference type="NCBI Taxonomy" id="1229783"/>
    <lineage>
        <taxon>Bacteria</taxon>
        <taxon>Bacillati</taxon>
        <taxon>Bacillota</taxon>
        <taxon>Bacilli</taxon>
        <taxon>Bacillales</taxon>
        <taxon>Staphylococcaceae</taxon>
        <taxon>Staphylococcus</taxon>
    </lineage>
</organism>
<evidence type="ECO:0000259" key="1">
    <source>
        <dbReference type="Pfam" id="PF05709"/>
    </source>
</evidence>
<comment type="caution">
    <text evidence="3">The sequence shown here is derived from an EMBL/GenBank/DDBJ whole genome shotgun (WGS) entry which is preliminary data.</text>
</comment>
<dbReference type="RefSeq" id="WP_009382074.1">
    <property type="nucleotide sequence ID" value="NZ_AMSQ01000002.1"/>
</dbReference>
<dbReference type="AlphaFoldDB" id="K9ASD2"/>
<dbReference type="OrthoDB" id="3078561at2"/>
<protein>
    <submittedName>
        <fullName evidence="3">ORF004-like protein phage tail protein</fullName>
    </submittedName>
</protein>
<evidence type="ECO:0000313" key="3">
    <source>
        <dbReference type="EMBL" id="EKU50313.1"/>
    </source>
</evidence>
<dbReference type="Gene3D" id="2.60.120.860">
    <property type="match status" value="1"/>
</dbReference>
<dbReference type="InterPro" id="IPR054738">
    <property type="entry name" value="Siphovirus-type_tail_C"/>
</dbReference>
<evidence type="ECO:0000259" key="2">
    <source>
        <dbReference type="Pfam" id="PF22768"/>
    </source>
</evidence>
<dbReference type="STRING" id="1229783.C273_01685"/>
<dbReference type="Pfam" id="PF05709">
    <property type="entry name" value="Sipho_tail"/>
    <property type="match status" value="1"/>
</dbReference>
<evidence type="ECO:0000313" key="4">
    <source>
        <dbReference type="Proteomes" id="UP000009885"/>
    </source>
</evidence>
<dbReference type="EMBL" id="AMSQ01000002">
    <property type="protein sequence ID" value="EKU50313.1"/>
    <property type="molecule type" value="Genomic_DNA"/>
</dbReference>
<dbReference type="InterPro" id="IPR008841">
    <property type="entry name" value="Siphovirus-type_tail_N"/>
</dbReference>
<accession>K9ASD2</accession>
<keyword evidence="4" id="KW-1185">Reference proteome</keyword>
<name>K9ASD2_9STAP</name>
<sequence>METVIINEKKIPWLIVERGFKIPSFNFESELTEVAGREGATLKDRNLKHYEFDLPLIALNDYIYKRKDHDEILNELVKFFNYEEPVKLQLSTKNWYWKAMFDGPIELESVREGFISFTIKVILLDPYKYEAKEYTSPAYSDQIAIKNDGNAKTYPVVKATALKDSTSFTITKNDEDYFMIGQEDALKEVKDKSPLVYGTFMNNVAGWSYLPNGEVMQDNITSAFAVGSIRSTGDNVTVKDYGERPTAGWHGPAVKRSLPRLVQDFEVTGVIKIFTRRQGVGKGFYHLYDEMGNIVCSFGLLDATNSTTNVKAYFSMHNEYQERFEWYANAGNWAYDNAYVYLKVKRVGNTWHLKTWHYYTDEDGKKRITSRASKTFNDSGNWYTAKIAQVGLHASKHTRYEALPVYFNRFHFYELLQGDGIPYIIKKGDEVYIDMQQELVLINNEDALHEKTFGSDYFSVDGGVSELFVLPQGTFDTKVSWINRFY</sequence>
<dbReference type="Gene3D" id="2.40.30.200">
    <property type="match status" value="1"/>
</dbReference>
<proteinExistence type="predicted"/>